<reference evidence="2" key="1">
    <citation type="journal article" date="2008" name="Nat. Genet.">
        <title>The Pristionchus pacificus genome provides a unique perspective on nematode lifestyle and parasitism.</title>
        <authorList>
            <person name="Dieterich C."/>
            <person name="Clifton S.W."/>
            <person name="Schuster L.N."/>
            <person name="Chinwalla A."/>
            <person name="Delehaunty K."/>
            <person name="Dinkelacker I."/>
            <person name="Fulton L."/>
            <person name="Fulton R."/>
            <person name="Godfrey J."/>
            <person name="Minx P."/>
            <person name="Mitreva M."/>
            <person name="Roeseler W."/>
            <person name="Tian H."/>
            <person name="Witte H."/>
            <person name="Yang S.P."/>
            <person name="Wilson R.K."/>
            <person name="Sommer R.J."/>
        </authorList>
    </citation>
    <scope>NUCLEOTIDE SEQUENCE [LARGE SCALE GENOMIC DNA]</scope>
    <source>
        <strain evidence="2">PS312</strain>
    </source>
</reference>
<evidence type="ECO:0000313" key="2">
    <source>
        <dbReference type="Proteomes" id="UP000005239"/>
    </source>
</evidence>
<proteinExistence type="predicted"/>
<evidence type="ECO:0000313" key="1">
    <source>
        <dbReference type="EnsemblMetazoa" id="PPA31309.1"/>
    </source>
</evidence>
<sequence length="100" mass="11583">MSAHGQVVNALALHPVSRGFDPRCLIAYLLSFAVVSRLYSIMSDRDLTEYYMSLYSTASGWWIENRHCHNRDTREPMEDIFKDMTTKTNTGRSFDDEDVQ</sequence>
<dbReference type="Proteomes" id="UP000005239">
    <property type="component" value="Unassembled WGS sequence"/>
</dbReference>
<organism evidence="1 2">
    <name type="scientific">Pristionchus pacificus</name>
    <name type="common">Parasitic nematode worm</name>
    <dbReference type="NCBI Taxonomy" id="54126"/>
    <lineage>
        <taxon>Eukaryota</taxon>
        <taxon>Metazoa</taxon>
        <taxon>Ecdysozoa</taxon>
        <taxon>Nematoda</taxon>
        <taxon>Chromadorea</taxon>
        <taxon>Rhabditida</taxon>
        <taxon>Rhabditina</taxon>
        <taxon>Diplogasteromorpha</taxon>
        <taxon>Diplogasteroidea</taxon>
        <taxon>Neodiplogasteridae</taxon>
        <taxon>Pristionchus</taxon>
    </lineage>
</organism>
<gene>
    <name evidence="1" type="primary">WBGene00204174</name>
</gene>
<accession>A0A8R1UIN3</accession>
<keyword evidence="2" id="KW-1185">Reference proteome</keyword>
<reference evidence="1" key="2">
    <citation type="submission" date="2022-06" db="UniProtKB">
        <authorList>
            <consortium name="EnsemblMetazoa"/>
        </authorList>
    </citation>
    <scope>IDENTIFICATION</scope>
    <source>
        <strain evidence="1">PS312</strain>
    </source>
</reference>
<dbReference type="AlphaFoldDB" id="A0A2A6BF21"/>
<accession>A0A2A6BF21</accession>
<dbReference type="EnsemblMetazoa" id="PPA31309.1">
    <property type="protein sequence ID" value="PPA31309.1"/>
    <property type="gene ID" value="WBGene00204174"/>
</dbReference>
<protein>
    <submittedName>
        <fullName evidence="1">Uncharacterized protein</fullName>
    </submittedName>
</protein>
<name>A0A2A6BF21_PRIPA</name>